<reference evidence="4 5" key="1">
    <citation type="journal article" date="2007" name="Proc. Natl. Acad. Sci. U.S.A.">
        <title>Independent sorting-out of thousands of duplicated gene pairs in two yeast species descended from a whole-genome duplication.</title>
        <authorList>
            <person name="Scannell D.R."/>
            <person name="Frank A.C."/>
            <person name="Conant G.C."/>
            <person name="Byrne K.P."/>
            <person name="Woolfit M."/>
            <person name="Wolfe K.H."/>
        </authorList>
    </citation>
    <scope>NUCLEOTIDE SEQUENCE [LARGE SCALE GENOMIC DNA]</scope>
    <source>
        <strain evidence="5">ATCC 22028 / DSM 70294 / BCRC 21397 / CBS 2163 / NBRC 10782 / NRRL Y-8283 / UCD 57-17</strain>
    </source>
</reference>
<feature type="region of interest" description="Disordered" evidence="2">
    <location>
        <begin position="467"/>
        <end position="489"/>
    </location>
</feature>
<feature type="region of interest" description="Disordered" evidence="2">
    <location>
        <begin position="624"/>
        <end position="664"/>
    </location>
</feature>
<feature type="compositionally biased region" description="Basic and acidic residues" evidence="2">
    <location>
        <begin position="265"/>
        <end position="279"/>
    </location>
</feature>
<dbReference type="GeneID" id="5546451"/>
<dbReference type="STRING" id="436907.A7THL1"/>
<dbReference type="PROSITE" id="PS50238">
    <property type="entry name" value="RHOGAP"/>
    <property type="match status" value="1"/>
</dbReference>
<feature type="compositionally biased region" description="Polar residues" evidence="2">
    <location>
        <begin position="467"/>
        <end position="477"/>
    </location>
</feature>
<keyword evidence="1" id="KW-0343">GTPase activation</keyword>
<organism evidence="5">
    <name type="scientific">Vanderwaltozyma polyspora (strain ATCC 22028 / DSM 70294 / BCRC 21397 / CBS 2163 / NBRC 10782 / NRRL Y-8283 / UCD 57-17)</name>
    <name type="common">Kluyveromyces polysporus</name>
    <dbReference type="NCBI Taxonomy" id="436907"/>
    <lineage>
        <taxon>Eukaryota</taxon>
        <taxon>Fungi</taxon>
        <taxon>Dikarya</taxon>
        <taxon>Ascomycota</taxon>
        <taxon>Saccharomycotina</taxon>
        <taxon>Saccharomycetes</taxon>
        <taxon>Saccharomycetales</taxon>
        <taxon>Saccharomycetaceae</taxon>
        <taxon>Vanderwaltozyma</taxon>
    </lineage>
</organism>
<dbReference type="KEGG" id="vpo:Kpol_543p6"/>
<dbReference type="PANTHER" id="PTHR15228">
    <property type="entry name" value="SPERMATHECAL PHYSIOLOGY VARIANT"/>
    <property type="match status" value="1"/>
</dbReference>
<dbReference type="GO" id="GO:0007165">
    <property type="term" value="P:signal transduction"/>
    <property type="evidence" value="ECO:0007669"/>
    <property type="project" value="InterPro"/>
</dbReference>
<dbReference type="InterPro" id="IPR051025">
    <property type="entry name" value="RhoGAP"/>
</dbReference>
<proteinExistence type="predicted"/>
<dbReference type="Proteomes" id="UP000000267">
    <property type="component" value="Unassembled WGS sequence"/>
</dbReference>
<protein>
    <recommendedName>
        <fullName evidence="3">Rho-GAP domain-containing protein</fullName>
    </recommendedName>
</protein>
<dbReference type="Pfam" id="PF00620">
    <property type="entry name" value="RhoGAP"/>
    <property type="match status" value="2"/>
</dbReference>
<dbReference type="GO" id="GO:0005096">
    <property type="term" value="F:GTPase activator activity"/>
    <property type="evidence" value="ECO:0007669"/>
    <property type="project" value="UniProtKB-KW"/>
</dbReference>
<dbReference type="eggNOG" id="KOG2710">
    <property type="taxonomic scope" value="Eukaryota"/>
</dbReference>
<dbReference type="InterPro" id="IPR000198">
    <property type="entry name" value="RhoGAP_dom"/>
</dbReference>
<dbReference type="InParanoid" id="A7THL1"/>
<dbReference type="GO" id="GO:0060237">
    <property type="term" value="P:regulation of fungal-type cell wall organization"/>
    <property type="evidence" value="ECO:0007669"/>
    <property type="project" value="TreeGrafter"/>
</dbReference>
<gene>
    <name evidence="4" type="ORF">Kpol_543p6</name>
</gene>
<evidence type="ECO:0000313" key="5">
    <source>
        <dbReference type="Proteomes" id="UP000000267"/>
    </source>
</evidence>
<feature type="region of interest" description="Disordered" evidence="2">
    <location>
        <begin position="259"/>
        <end position="283"/>
    </location>
</feature>
<feature type="compositionally biased region" description="Low complexity" evidence="2">
    <location>
        <begin position="30"/>
        <end position="48"/>
    </location>
</feature>
<feature type="domain" description="Rho-GAP" evidence="3">
    <location>
        <begin position="119"/>
        <end position="404"/>
    </location>
</feature>
<dbReference type="SMART" id="SM00324">
    <property type="entry name" value="RhoGAP"/>
    <property type="match status" value="1"/>
</dbReference>
<feature type="region of interest" description="Disordered" evidence="2">
    <location>
        <begin position="698"/>
        <end position="761"/>
    </location>
</feature>
<evidence type="ECO:0000256" key="1">
    <source>
        <dbReference type="ARBA" id="ARBA00022468"/>
    </source>
</evidence>
<evidence type="ECO:0000313" key="4">
    <source>
        <dbReference type="EMBL" id="EDO18177.1"/>
    </source>
</evidence>
<feature type="compositionally biased region" description="Polar residues" evidence="2">
    <location>
        <begin position="579"/>
        <end position="589"/>
    </location>
</feature>
<feature type="compositionally biased region" description="Polar residues" evidence="2">
    <location>
        <begin position="49"/>
        <end position="58"/>
    </location>
</feature>
<dbReference type="OMA" id="FNLMSGR"/>
<dbReference type="RefSeq" id="XP_001646035.1">
    <property type="nucleotide sequence ID" value="XM_001645985.1"/>
</dbReference>
<sequence length="761" mass="85855">MPTFWKNFPGNPKSTATDPLPSSKHRTIMTSNTKSNNTNSNVSNNSNSEQQNVKQTNLKRPGLPSKSHSYSNPPFKSKMASGRSSTDDYRDFRNKFLSNNYDFTGRVFGVSLKQSLSTASTDVMVHSESIGFGKIPIVVAKCGAYLKANALETPGIFRITGSTKRVKELQHIFSTSPDYGMKFNEWDAFAVHDYASLLRRFLNNLEEPLIPLSMYDKFRDPLKSRPRILKHLTKKAMEHPTAGIENKVINQSETTKVFNRNNTHSNEDKEDSGGIEKEQPQLNQEINDEDHVIDTTDLIKAEESRRRAKHGKKKLTNDIRSALKEYEQLFIDLNDDSRHLTLYLLDMLTLFDRRSDINLMTGHNLSAIFQPSMLSHPNHDMDPKEYELSRLVLEFLIEYSYKLVPFMLNVARPNQTAKIENPNRRSLLSIPTDFPDDEDELSSKPMIVASSIDESVKVFPKKISDTTETASNSSLPINNRIENKGMTPDRYKNSIPVNEYRNMNVNLLTIPTHGRPHSKSIGSASVPQDVIPSNKRRSKFLSWIHKPNLMSDSGEFSVTEEDGELSFDDCDMSINSISPNSVTTPQSFHNHTKQRISSRNSSNYSINMRPFSMVISTVNKSNDELNHLSHSNSNIEGKPSTLGGVDPSPSSSPTSVLNSAPPKIKVVDENCDEQEYTTAKVPMVRQSSDNVMMNVAPTNKKPQMRAHSSLKVDNKDKRKSFTSSLKITPDVRRKSTSANASEREAKSKKRQSWFGRLINPS</sequence>
<feature type="region of interest" description="Disordered" evidence="2">
    <location>
        <begin position="579"/>
        <end position="603"/>
    </location>
</feature>
<dbReference type="AlphaFoldDB" id="A7THL1"/>
<evidence type="ECO:0000256" key="2">
    <source>
        <dbReference type="SAM" id="MobiDB-lite"/>
    </source>
</evidence>
<dbReference type="Gene3D" id="1.10.555.10">
    <property type="entry name" value="Rho GTPase activation protein"/>
    <property type="match status" value="1"/>
</dbReference>
<dbReference type="PhylomeDB" id="A7THL1"/>
<dbReference type="InterPro" id="IPR008936">
    <property type="entry name" value="Rho_GTPase_activation_prot"/>
</dbReference>
<dbReference type="HOGENOM" id="CLU_016108_0_0_1"/>
<feature type="region of interest" description="Disordered" evidence="2">
    <location>
        <begin position="1"/>
        <end position="86"/>
    </location>
</feature>
<name>A7THL1_VANPO</name>
<dbReference type="PANTHER" id="PTHR15228:SF25">
    <property type="entry name" value="F-BAR DOMAIN-CONTAINING PROTEIN"/>
    <property type="match status" value="1"/>
</dbReference>
<dbReference type="OrthoDB" id="3196451at2759"/>
<dbReference type="SUPFAM" id="SSF48350">
    <property type="entry name" value="GTPase activation domain, GAP"/>
    <property type="match status" value="1"/>
</dbReference>
<evidence type="ECO:0000259" key="3">
    <source>
        <dbReference type="PROSITE" id="PS50238"/>
    </source>
</evidence>
<dbReference type="EMBL" id="DS480392">
    <property type="protein sequence ID" value="EDO18177.1"/>
    <property type="molecule type" value="Genomic_DNA"/>
</dbReference>
<keyword evidence="5" id="KW-1185">Reference proteome</keyword>
<dbReference type="GO" id="GO:0005938">
    <property type="term" value="C:cell cortex"/>
    <property type="evidence" value="ECO:0007669"/>
    <property type="project" value="TreeGrafter"/>
</dbReference>
<accession>A7THL1</accession>